<organism evidence="2 3">
    <name type="scientific">Eragrostis curvula</name>
    <name type="common">weeping love grass</name>
    <dbReference type="NCBI Taxonomy" id="38414"/>
    <lineage>
        <taxon>Eukaryota</taxon>
        <taxon>Viridiplantae</taxon>
        <taxon>Streptophyta</taxon>
        <taxon>Embryophyta</taxon>
        <taxon>Tracheophyta</taxon>
        <taxon>Spermatophyta</taxon>
        <taxon>Magnoliopsida</taxon>
        <taxon>Liliopsida</taxon>
        <taxon>Poales</taxon>
        <taxon>Poaceae</taxon>
        <taxon>PACMAD clade</taxon>
        <taxon>Chloridoideae</taxon>
        <taxon>Eragrostideae</taxon>
        <taxon>Eragrostidinae</taxon>
        <taxon>Eragrostis</taxon>
    </lineage>
</organism>
<protein>
    <submittedName>
        <fullName evidence="2">Uncharacterized protein</fullName>
    </submittedName>
</protein>
<dbReference type="EMBL" id="RWGY01000013">
    <property type="protein sequence ID" value="TVU24377.1"/>
    <property type="molecule type" value="Genomic_DNA"/>
</dbReference>
<name>A0A5J9UMA4_9POAL</name>
<dbReference type="AlphaFoldDB" id="A0A5J9UMA4"/>
<sequence length="185" mass="20709">MDRSLSPSFASSSSDSRQPHPLVLQCLPPPQLSNNDGFPGSSRIQPSDAEEAIACENTIHLAIAVGRKTNKEDQGQIQFVPMEAMNMMDLRQFLWFQIAIAWMQHGEAAGSKTMEMPGMGVRRLAAKSEWEQDEDGETSSYWSTRREQGKEERANLVHTEIRWPACGPERAPSVYNGICQTKEDL</sequence>
<proteinExistence type="predicted"/>
<evidence type="ECO:0000256" key="1">
    <source>
        <dbReference type="SAM" id="MobiDB-lite"/>
    </source>
</evidence>
<accession>A0A5J9UMA4</accession>
<feature type="region of interest" description="Disordered" evidence="1">
    <location>
        <begin position="127"/>
        <end position="149"/>
    </location>
</feature>
<evidence type="ECO:0000313" key="2">
    <source>
        <dbReference type="EMBL" id="TVU24377.1"/>
    </source>
</evidence>
<comment type="caution">
    <text evidence="2">The sequence shown here is derived from an EMBL/GenBank/DDBJ whole genome shotgun (WGS) entry which is preliminary data.</text>
</comment>
<feature type="region of interest" description="Disordered" evidence="1">
    <location>
        <begin position="1"/>
        <end position="46"/>
    </location>
</feature>
<dbReference type="Gramene" id="TVU24377">
    <property type="protein sequence ID" value="TVU24377"/>
    <property type="gene ID" value="EJB05_26810"/>
</dbReference>
<reference evidence="2 3" key="1">
    <citation type="journal article" date="2019" name="Sci. Rep.">
        <title>A high-quality genome of Eragrostis curvula grass provides insights into Poaceae evolution and supports new strategies to enhance forage quality.</title>
        <authorList>
            <person name="Carballo J."/>
            <person name="Santos B.A.C.M."/>
            <person name="Zappacosta D."/>
            <person name="Garbus I."/>
            <person name="Selva J.P."/>
            <person name="Gallo C.A."/>
            <person name="Diaz A."/>
            <person name="Albertini E."/>
            <person name="Caccamo M."/>
            <person name="Echenique V."/>
        </authorList>
    </citation>
    <scope>NUCLEOTIDE SEQUENCE [LARGE SCALE GENOMIC DNA]</scope>
    <source>
        <strain evidence="3">cv. Victoria</strain>
        <tissue evidence="2">Leaf</tissue>
    </source>
</reference>
<evidence type="ECO:0000313" key="3">
    <source>
        <dbReference type="Proteomes" id="UP000324897"/>
    </source>
</evidence>
<feature type="non-terminal residue" evidence="2">
    <location>
        <position position="1"/>
    </location>
</feature>
<keyword evidence="3" id="KW-1185">Reference proteome</keyword>
<dbReference type="Proteomes" id="UP000324897">
    <property type="component" value="Chromosome 2"/>
</dbReference>
<feature type="compositionally biased region" description="Low complexity" evidence="1">
    <location>
        <begin position="1"/>
        <end position="26"/>
    </location>
</feature>
<gene>
    <name evidence="2" type="ORF">EJB05_26810</name>
</gene>